<name>A0ABW8IWL2_9GAMM</name>
<keyword evidence="3" id="KW-1185">Reference proteome</keyword>
<feature type="compositionally biased region" description="Pro residues" evidence="1">
    <location>
        <begin position="496"/>
        <end position="505"/>
    </location>
</feature>
<evidence type="ECO:0000313" key="2">
    <source>
        <dbReference type="EMBL" id="MFK2874386.1"/>
    </source>
</evidence>
<dbReference type="Pfam" id="PF11737">
    <property type="entry name" value="DUF3300"/>
    <property type="match status" value="1"/>
</dbReference>
<feature type="compositionally biased region" description="Low complexity" evidence="1">
    <location>
        <begin position="202"/>
        <end position="216"/>
    </location>
</feature>
<organism evidence="2 3">
    <name type="scientific">Dyella lipolytica</name>
    <dbReference type="NCBI Taxonomy" id="1867835"/>
    <lineage>
        <taxon>Bacteria</taxon>
        <taxon>Pseudomonadati</taxon>
        <taxon>Pseudomonadota</taxon>
        <taxon>Gammaproteobacteria</taxon>
        <taxon>Lysobacterales</taxon>
        <taxon>Rhodanobacteraceae</taxon>
        <taxon>Dyella</taxon>
    </lineage>
</organism>
<dbReference type="InterPro" id="IPR021728">
    <property type="entry name" value="DUF3300"/>
</dbReference>
<dbReference type="EMBL" id="JADIKG010000012">
    <property type="protein sequence ID" value="MFK2874386.1"/>
    <property type="molecule type" value="Genomic_DNA"/>
</dbReference>
<feature type="compositionally biased region" description="Low complexity" evidence="1">
    <location>
        <begin position="506"/>
        <end position="522"/>
    </location>
</feature>
<proteinExistence type="predicted"/>
<evidence type="ECO:0000256" key="1">
    <source>
        <dbReference type="SAM" id="MobiDB-lite"/>
    </source>
</evidence>
<feature type="compositionally biased region" description="Polar residues" evidence="1">
    <location>
        <begin position="435"/>
        <end position="445"/>
    </location>
</feature>
<feature type="compositionally biased region" description="Low complexity" evidence="1">
    <location>
        <begin position="376"/>
        <end position="434"/>
    </location>
</feature>
<comment type="caution">
    <text evidence="2">The sequence shown here is derived from an EMBL/GenBank/DDBJ whole genome shotgun (WGS) entry which is preliminary data.</text>
</comment>
<gene>
    <name evidence="2" type="ORF">ISP13_12640</name>
</gene>
<dbReference type="PRINTS" id="PR01217">
    <property type="entry name" value="PRICHEXTENSN"/>
</dbReference>
<dbReference type="SUPFAM" id="SSF51126">
    <property type="entry name" value="Pectin lyase-like"/>
    <property type="match status" value="1"/>
</dbReference>
<sequence>MPACLTPHLANRGEADGFPVARIGRSDLLSKPYSPSLAVATGLCASMLALAACNQQQAPNTANAPASSATAAGQQQAAAYTPPTADQLYQMVAPIALFPDKLVAQVLAGSTYPDQITAAQNLLTQNPNLKGDLLQAAVEPQSWDPSVKGLTQFPSVLGQMAQNIQWTTALGQAYVNDPTDVLNAIQVMRQRATAHGNLRSSAQQQINTQPVQQVAQPEDANGYADNGNEPPVYDGPAVVPPPAQIIQIEPAQSDAVYVPSYDPQTVYGGDVPVYPSYQYEQPSYSTGEVIAVGAVAFGAAIIVGSMLDHHREGGWHSWGMNWGGRGGDNGGGYDGGGGGWHRPAVVYNNQTYVSRSTTVVNRYTNITNNRYNTVNNNTVNNNTNNINNSRTFNNTNNSTNNTSNVTNNINNSRNQFNRNVTNNVTNNTDNRQFNSHNATNNNQRPAQPMSMPNFGRAGYPPAAAPHVAPEVNPTASARPAQAPHPAQMPHPNVVHQPPPNQPAPARPAVAPRPQESFRQPTPAFHPAPQPQPQPAPRPAPPQERPQPVFHPAPQPAFHPAQPPAFHPAPPPAPRPAPAPQPMQRPAPPPVQHAPPPPPPRPQPQPQAHPAPPQHQPPPPPKKKDESQH</sequence>
<accession>A0ABW8IWL2</accession>
<evidence type="ECO:0000313" key="3">
    <source>
        <dbReference type="Proteomes" id="UP001620405"/>
    </source>
</evidence>
<feature type="compositionally biased region" description="Pro residues" evidence="1">
    <location>
        <begin position="523"/>
        <end position="619"/>
    </location>
</feature>
<protein>
    <submittedName>
        <fullName evidence="2">DUF3300 domain-containing protein</fullName>
    </submittedName>
</protein>
<dbReference type="PANTHER" id="PTHR40269:SF1">
    <property type="entry name" value="OUTER MEMBRANE PROTEIN"/>
    <property type="match status" value="1"/>
</dbReference>
<dbReference type="PANTHER" id="PTHR40269">
    <property type="entry name" value="OUTER MEMBRANE PROTEIN-RELATED"/>
    <property type="match status" value="1"/>
</dbReference>
<dbReference type="Proteomes" id="UP001620405">
    <property type="component" value="Unassembled WGS sequence"/>
</dbReference>
<feature type="region of interest" description="Disordered" evidence="1">
    <location>
        <begin position="376"/>
        <end position="628"/>
    </location>
</feature>
<feature type="compositionally biased region" description="Low complexity" evidence="1">
    <location>
        <begin position="460"/>
        <end position="495"/>
    </location>
</feature>
<dbReference type="InterPro" id="IPR011050">
    <property type="entry name" value="Pectin_lyase_fold/virulence"/>
</dbReference>
<reference evidence="2 3" key="1">
    <citation type="submission" date="2020-10" db="EMBL/GenBank/DDBJ databases">
        <title>Phylogeny of dyella-like bacteria.</title>
        <authorList>
            <person name="Fu J."/>
        </authorList>
    </citation>
    <scope>NUCLEOTIDE SEQUENCE [LARGE SCALE GENOMIC DNA]</scope>
    <source>
        <strain evidence="2 3">DHOB07</strain>
    </source>
</reference>
<feature type="region of interest" description="Disordered" evidence="1">
    <location>
        <begin position="199"/>
        <end position="230"/>
    </location>
</feature>